<gene>
    <name evidence="1" type="ORF">KUF71_017138</name>
</gene>
<evidence type="ECO:0000313" key="2">
    <source>
        <dbReference type="Proteomes" id="UP001219518"/>
    </source>
</evidence>
<protein>
    <submittedName>
        <fullName evidence="1">ADP-ribosylation factor-like protein 9</fullName>
    </submittedName>
</protein>
<dbReference type="AlphaFoldDB" id="A0AAE1HXR0"/>
<accession>A0AAE1HXR0</accession>
<evidence type="ECO:0000313" key="1">
    <source>
        <dbReference type="EMBL" id="KAK3928914.1"/>
    </source>
</evidence>
<sequence length="173" mass="19366">MAIALIQPILSIRKYSSKHHLINLLLILSNNQLSRMCAAFDPFANLNGGPPKPRQVNSLVPGIKYECTRFYSQQSKFTKQDGTTPYNTVVEFVGGGLQFKLILPKLYDNQTHQWMESMNTLITAHMPPFIVFYGKCGIDNVIDILQFHEAVNVSKLAAIRRLQGNAPSTSPTT</sequence>
<comment type="caution">
    <text evidence="1">The sequence shown here is derived from an EMBL/GenBank/DDBJ whole genome shotgun (WGS) entry which is preliminary data.</text>
</comment>
<reference evidence="1" key="1">
    <citation type="submission" date="2021-07" db="EMBL/GenBank/DDBJ databases">
        <authorList>
            <person name="Catto M.A."/>
            <person name="Jacobson A."/>
            <person name="Kennedy G."/>
            <person name="Labadie P."/>
            <person name="Hunt B.G."/>
            <person name="Srinivasan R."/>
        </authorList>
    </citation>
    <scope>NUCLEOTIDE SEQUENCE</scope>
    <source>
        <strain evidence="1">PL_HMW_Pooled</strain>
        <tissue evidence="1">Head</tissue>
    </source>
</reference>
<dbReference type="EMBL" id="JAHWGI010001357">
    <property type="protein sequence ID" value="KAK3928914.1"/>
    <property type="molecule type" value="Genomic_DNA"/>
</dbReference>
<name>A0AAE1HXR0_9NEOP</name>
<reference evidence="1" key="2">
    <citation type="journal article" date="2023" name="BMC Genomics">
        <title>Pest status, molecular evolution, and epigenetic factors derived from the genome assembly of Frankliniella fusca, a thysanopteran phytovirus vector.</title>
        <authorList>
            <person name="Catto M.A."/>
            <person name="Labadie P.E."/>
            <person name="Jacobson A.L."/>
            <person name="Kennedy G.G."/>
            <person name="Srinivasan R."/>
            <person name="Hunt B.G."/>
        </authorList>
    </citation>
    <scope>NUCLEOTIDE SEQUENCE</scope>
    <source>
        <strain evidence="1">PL_HMW_Pooled</strain>
    </source>
</reference>
<proteinExistence type="predicted"/>
<organism evidence="1 2">
    <name type="scientific">Frankliniella fusca</name>
    <dbReference type="NCBI Taxonomy" id="407009"/>
    <lineage>
        <taxon>Eukaryota</taxon>
        <taxon>Metazoa</taxon>
        <taxon>Ecdysozoa</taxon>
        <taxon>Arthropoda</taxon>
        <taxon>Hexapoda</taxon>
        <taxon>Insecta</taxon>
        <taxon>Pterygota</taxon>
        <taxon>Neoptera</taxon>
        <taxon>Paraneoptera</taxon>
        <taxon>Thysanoptera</taxon>
        <taxon>Terebrantia</taxon>
        <taxon>Thripoidea</taxon>
        <taxon>Thripidae</taxon>
        <taxon>Frankliniella</taxon>
    </lineage>
</organism>
<keyword evidence="2" id="KW-1185">Reference proteome</keyword>
<dbReference type="Proteomes" id="UP001219518">
    <property type="component" value="Unassembled WGS sequence"/>
</dbReference>